<dbReference type="InterPro" id="IPR016024">
    <property type="entry name" value="ARM-type_fold"/>
</dbReference>
<proteinExistence type="predicted"/>
<dbReference type="Gene3D" id="1.25.10.10">
    <property type="entry name" value="Leucine-rich Repeat Variant"/>
    <property type="match status" value="1"/>
</dbReference>
<organism evidence="2 3">
    <name type="scientific">Seminavis robusta</name>
    <dbReference type="NCBI Taxonomy" id="568900"/>
    <lineage>
        <taxon>Eukaryota</taxon>
        <taxon>Sar</taxon>
        <taxon>Stramenopiles</taxon>
        <taxon>Ochrophyta</taxon>
        <taxon>Bacillariophyta</taxon>
        <taxon>Bacillariophyceae</taxon>
        <taxon>Bacillariophycidae</taxon>
        <taxon>Naviculales</taxon>
        <taxon>Naviculaceae</taxon>
        <taxon>Seminavis</taxon>
    </lineage>
</organism>
<dbReference type="SUPFAM" id="SSF48371">
    <property type="entry name" value="ARM repeat"/>
    <property type="match status" value="1"/>
</dbReference>
<dbReference type="InterPro" id="IPR011989">
    <property type="entry name" value="ARM-like"/>
</dbReference>
<comment type="caution">
    <text evidence="2">The sequence shown here is derived from an EMBL/GenBank/DDBJ whole genome shotgun (WGS) entry which is preliminary data.</text>
</comment>
<feature type="coiled-coil region" evidence="1">
    <location>
        <begin position="140"/>
        <end position="167"/>
    </location>
</feature>
<sequence>MASTEELDEQIEAAEEAGDTAKLLEIVTQCTPYGTREDDDWADTTEASLDAVYRLAKSGKATSGMSVIFAALDAWKGNEAIVEVALGCIVSLSKSYSTEEEKEVDVALLWSMMKPFPGESTIQEQACLAIEGLALASEKCKAALLKVDNVESLLAAAKENITNERNKAYPGRAAEALGVSVPP</sequence>
<dbReference type="OrthoDB" id="10513850at2759"/>
<evidence type="ECO:0000313" key="3">
    <source>
        <dbReference type="Proteomes" id="UP001153069"/>
    </source>
</evidence>
<dbReference type="Proteomes" id="UP001153069">
    <property type="component" value="Unassembled WGS sequence"/>
</dbReference>
<dbReference type="EMBL" id="CAICTM010002998">
    <property type="protein sequence ID" value="CAB9530708.1"/>
    <property type="molecule type" value="Genomic_DNA"/>
</dbReference>
<evidence type="ECO:0000313" key="2">
    <source>
        <dbReference type="EMBL" id="CAB9530708.1"/>
    </source>
</evidence>
<name>A0A9N8HXA4_9STRA</name>
<evidence type="ECO:0000256" key="1">
    <source>
        <dbReference type="SAM" id="Coils"/>
    </source>
</evidence>
<protein>
    <submittedName>
        <fullName evidence="2">Uncharacterized protein</fullName>
    </submittedName>
</protein>
<keyword evidence="1" id="KW-0175">Coiled coil</keyword>
<keyword evidence="3" id="KW-1185">Reference proteome</keyword>
<reference evidence="2" key="1">
    <citation type="submission" date="2020-06" db="EMBL/GenBank/DDBJ databases">
        <authorList>
            <consortium name="Plant Systems Biology data submission"/>
        </authorList>
    </citation>
    <scope>NUCLEOTIDE SEQUENCE</scope>
    <source>
        <strain evidence="2">D6</strain>
    </source>
</reference>
<gene>
    <name evidence="2" type="ORF">SEMRO_3000_G341920.1</name>
</gene>
<accession>A0A9N8HXA4</accession>
<dbReference type="AlphaFoldDB" id="A0A9N8HXA4"/>